<feature type="region of interest" description="Disordered" evidence="1">
    <location>
        <begin position="143"/>
        <end position="168"/>
    </location>
</feature>
<dbReference type="Proteomes" id="UP001500837">
    <property type="component" value="Unassembled WGS sequence"/>
</dbReference>
<dbReference type="AlphaFoldDB" id="A0AAV3S8U1"/>
<reference evidence="2 3" key="1">
    <citation type="journal article" date="2019" name="Int. J. Syst. Evol. Microbiol.">
        <title>The Global Catalogue of Microorganisms (GCM) 10K type strain sequencing project: providing services to taxonomists for standard genome sequencing and annotation.</title>
        <authorList>
            <consortium name="The Broad Institute Genomics Platform"/>
            <consortium name="The Broad Institute Genome Sequencing Center for Infectious Disease"/>
            <person name="Wu L."/>
            <person name="Ma J."/>
        </authorList>
    </citation>
    <scope>NUCLEOTIDE SEQUENCE [LARGE SCALE GENOMIC DNA]</scope>
    <source>
        <strain evidence="2 3">JCM 16330</strain>
    </source>
</reference>
<feature type="compositionally biased region" description="Basic and acidic residues" evidence="1">
    <location>
        <begin position="1"/>
        <end position="13"/>
    </location>
</feature>
<comment type="caution">
    <text evidence="2">The sequence shown here is derived from an EMBL/GenBank/DDBJ whole genome shotgun (WGS) entry which is preliminary data.</text>
</comment>
<sequence length="168" mass="19327">MSQRDQLREEQMHRSNFNGGSPAQQIHEDILDKITETRLSEGSRDLLRNLLTKDLVLANFQEAEVNEMRWKLRAKQKLFFSMHPDRQCAIVGDDRAAIYDDGTATLRPLSDEERAIVRDLFDMLETRITRARKMKQQEMMNTTIRESRAETSGNGDESKGGLRGLLSS</sequence>
<evidence type="ECO:0000313" key="3">
    <source>
        <dbReference type="Proteomes" id="UP001500837"/>
    </source>
</evidence>
<protein>
    <submittedName>
        <fullName evidence="2">Uncharacterized protein</fullName>
    </submittedName>
</protein>
<gene>
    <name evidence="2" type="ORF">GCM10009066_19480</name>
</gene>
<feature type="compositionally biased region" description="Polar residues" evidence="1">
    <location>
        <begin position="14"/>
        <end position="24"/>
    </location>
</feature>
<name>A0AAV3S8U1_9EURY</name>
<accession>A0AAV3S8U1</accession>
<keyword evidence="3" id="KW-1185">Reference proteome</keyword>
<evidence type="ECO:0000313" key="2">
    <source>
        <dbReference type="EMBL" id="GAA0305706.1"/>
    </source>
</evidence>
<dbReference type="RefSeq" id="WP_211313549.1">
    <property type="nucleotide sequence ID" value="NZ_BAAABL010000058.1"/>
</dbReference>
<feature type="region of interest" description="Disordered" evidence="1">
    <location>
        <begin position="1"/>
        <end position="25"/>
    </location>
</feature>
<proteinExistence type="predicted"/>
<organism evidence="2 3">
    <name type="scientific">Halarchaeum salinum</name>
    <dbReference type="NCBI Taxonomy" id="489912"/>
    <lineage>
        <taxon>Archaea</taxon>
        <taxon>Methanobacteriati</taxon>
        <taxon>Methanobacteriota</taxon>
        <taxon>Stenosarchaea group</taxon>
        <taxon>Halobacteria</taxon>
        <taxon>Halobacteriales</taxon>
        <taxon>Halobacteriaceae</taxon>
    </lineage>
</organism>
<dbReference type="EMBL" id="BAAABL010000058">
    <property type="protein sequence ID" value="GAA0305706.1"/>
    <property type="molecule type" value="Genomic_DNA"/>
</dbReference>
<feature type="compositionally biased region" description="Polar residues" evidence="1">
    <location>
        <begin position="143"/>
        <end position="155"/>
    </location>
</feature>
<evidence type="ECO:0000256" key="1">
    <source>
        <dbReference type="SAM" id="MobiDB-lite"/>
    </source>
</evidence>